<feature type="transmembrane region" description="Helical" evidence="1">
    <location>
        <begin position="20"/>
        <end position="45"/>
    </location>
</feature>
<keyword evidence="1" id="KW-1133">Transmembrane helix</keyword>
<dbReference type="AlphaFoldDB" id="A0A0K9FCR0"/>
<accession>A0A0K9FCR0</accession>
<protein>
    <submittedName>
        <fullName evidence="2">Uncharacterized protein</fullName>
    </submittedName>
</protein>
<dbReference type="RefSeq" id="WP_049665590.1">
    <property type="nucleotide sequence ID" value="NZ_JBIVRT010000028.1"/>
</dbReference>
<dbReference type="OrthoDB" id="2080990at2"/>
<keyword evidence="1" id="KW-0812">Transmembrane</keyword>
<dbReference type="GeneID" id="96598509"/>
<name>A0A0K9FCR0_9BACI</name>
<dbReference type="Proteomes" id="UP000037326">
    <property type="component" value="Unassembled WGS sequence"/>
</dbReference>
<keyword evidence="1" id="KW-0472">Membrane</keyword>
<gene>
    <name evidence="2" type="ORF">ACZ11_09590</name>
</gene>
<organism evidence="2 3">
    <name type="scientific">Lysinibacillus xylanilyticus</name>
    <dbReference type="NCBI Taxonomy" id="582475"/>
    <lineage>
        <taxon>Bacteria</taxon>
        <taxon>Bacillati</taxon>
        <taxon>Bacillota</taxon>
        <taxon>Bacilli</taxon>
        <taxon>Bacillales</taxon>
        <taxon>Bacillaceae</taxon>
        <taxon>Lysinibacillus</taxon>
    </lineage>
</organism>
<evidence type="ECO:0000256" key="1">
    <source>
        <dbReference type="SAM" id="Phobius"/>
    </source>
</evidence>
<reference evidence="3" key="1">
    <citation type="submission" date="2015-07" db="EMBL/GenBank/DDBJ databases">
        <authorList>
            <consortium name="Consortium for Microbial Forensics and Genomics (microFORGE)"/>
            <person name="Knight B.M."/>
            <person name="Roberts D.P."/>
            <person name="Lin D."/>
            <person name="Hari K."/>
            <person name="Fletcher J."/>
            <person name="Melcher U."/>
            <person name="Blagden T."/>
            <person name="Winegar R.A."/>
        </authorList>
    </citation>
    <scope>NUCLEOTIDE SEQUENCE [LARGE SCALE GENOMIC DNA]</scope>
    <source>
        <strain evidence="3">DSM 23493</strain>
    </source>
</reference>
<dbReference type="PATRIC" id="fig|582475.4.peg.1488"/>
<comment type="caution">
    <text evidence="2">The sequence shown here is derived from an EMBL/GenBank/DDBJ whole genome shotgun (WGS) entry which is preliminary data.</text>
</comment>
<proteinExistence type="predicted"/>
<sequence length="85" mass="9719">MSLSLAVISYFAMNTFTNDALLNFLNGLFYVNGTLFLFTVIPIIYPKWLKPYAGLPSDGYKIIRALKNRKYRILDTSLNTSFITI</sequence>
<evidence type="ECO:0000313" key="2">
    <source>
        <dbReference type="EMBL" id="KMY32374.1"/>
    </source>
</evidence>
<evidence type="ECO:0000313" key="3">
    <source>
        <dbReference type="Proteomes" id="UP000037326"/>
    </source>
</evidence>
<dbReference type="EMBL" id="LFXJ01000005">
    <property type="protein sequence ID" value="KMY32374.1"/>
    <property type="molecule type" value="Genomic_DNA"/>
</dbReference>